<reference evidence="7" key="1">
    <citation type="submission" date="2015-05" db="EMBL/GenBank/DDBJ databases">
        <authorList>
            <person name="Rodrigo-Torres Lidia"/>
            <person name="Arahal R.David."/>
        </authorList>
    </citation>
    <scope>NUCLEOTIDE SEQUENCE [LARGE SCALE GENOMIC DNA]</scope>
    <source>
        <strain evidence="7">CECT 7321</strain>
    </source>
</reference>
<dbReference type="PROSITE" id="PS50222">
    <property type="entry name" value="EF_HAND_2"/>
    <property type="match status" value="2"/>
</dbReference>
<evidence type="ECO:0000313" key="6">
    <source>
        <dbReference type="EMBL" id="CRL09695.1"/>
    </source>
</evidence>
<evidence type="ECO:0000256" key="1">
    <source>
        <dbReference type="ARBA" id="ARBA00022723"/>
    </source>
</evidence>
<evidence type="ECO:0000256" key="4">
    <source>
        <dbReference type="SAM" id="SignalP"/>
    </source>
</evidence>
<dbReference type="RefSeq" id="WP_046212063.1">
    <property type="nucleotide sequence ID" value="NZ_CVRL01000005.1"/>
</dbReference>
<feature type="region of interest" description="Disordered" evidence="3">
    <location>
        <begin position="104"/>
        <end position="165"/>
    </location>
</feature>
<dbReference type="EMBL" id="CVRL01000005">
    <property type="protein sequence ID" value="CRL09695.1"/>
    <property type="molecule type" value="Genomic_DNA"/>
</dbReference>
<dbReference type="InterPro" id="IPR011992">
    <property type="entry name" value="EF-hand-dom_pair"/>
</dbReference>
<dbReference type="Pfam" id="PF13499">
    <property type="entry name" value="EF-hand_7"/>
    <property type="match status" value="1"/>
</dbReference>
<dbReference type="InterPro" id="IPR018247">
    <property type="entry name" value="EF_Hand_1_Ca_BS"/>
</dbReference>
<organism evidence="6 7">
    <name type="scientific">Phaeobacter italicus</name>
    <dbReference type="NCBI Taxonomy" id="481446"/>
    <lineage>
        <taxon>Bacteria</taxon>
        <taxon>Pseudomonadati</taxon>
        <taxon>Pseudomonadota</taxon>
        <taxon>Alphaproteobacteria</taxon>
        <taxon>Rhodobacterales</taxon>
        <taxon>Roseobacteraceae</taxon>
        <taxon>Phaeobacter</taxon>
    </lineage>
</organism>
<dbReference type="GO" id="GO:0005509">
    <property type="term" value="F:calcium ion binding"/>
    <property type="evidence" value="ECO:0007669"/>
    <property type="project" value="InterPro"/>
</dbReference>
<keyword evidence="7" id="KW-1185">Reference proteome</keyword>
<dbReference type="PROSITE" id="PS00018">
    <property type="entry name" value="EF_HAND_1"/>
    <property type="match status" value="2"/>
</dbReference>
<protein>
    <submittedName>
        <fullName evidence="6">Transaldolase/EF-hand domain-containing protein</fullName>
    </submittedName>
</protein>
<dbReference type="Proteomes" id="UP000043764">
    <property type="component" value="Unassembled WGS sequence"/>
</dbReference>
<evidence type="ECO:0000256" key="2">
    <source>
        <dbReference type="ARBA" id="ARBA00022737"/>
    </source>
</evidence>
<feature type="domain" description="EF-hand" evidence="5">
    <location>
        <begin position="55"/>
        <end position="90"/>
    </location>
</feature>
<dbReference type="SUPFAM" id="SSF47473">
    <property type="entry name" value="EF-hand"/>
    <property type="match status" value="1"/>
</dbReference>
<keyword evidence="2" id="KW-0677">Repeat</keyword>
<keyword evidence="1" id="KW-0479">Metal-binding</keyword>
<feature type="chain" id="PRO_5005217507" evidence="4">
    <location>
        <begin position="25"/>
        <end position="165"/>
    </location>
</feature>
<feature type="signal peptide" evidence="4">
    <location>
        <begin position="1"/>
        <end position="24"/>
    </location>
</feature>
<dbReference type="SMART" id="SM00054">
    <property type="entry name" value="EFh"/>
    <property type="match status" value="3"/>
</dbReference>
<dbReference type="PANTHER" id="PTHR10827">
    <property type="entry name" value="RETICULOCALBIN"/>
    <property type="match status" value="1"/>
</dbReference>
<accession>A0A0H5DDV1</accession>
<keyword evidence="4" id="KW-0732">Signal</keyword>
<feature type="domain" description="EF-hand" evidence="5">
    <location>
        <begin position="113"/>
        <end position="148"/>
    </location>
</feature>
<feature type="compositionally biased region" description="Basic and acidic residues" evidence="3">
    <location>
        <begin position="120"/>
        <end position="142"/>
    </location>
</feature>
<evidence type="ECO:0000256" key="3">
    <source>
        <dbReference type="SAM" id="MobiDB-lite"/>
    </source>
</evidence>
<gene>
    <name evidence="6" type="ORF">NIT7321_00529</name>
</gene>
<dbReference type="InterPro" id="IPR002048">
    <property type="entry name" value="EF_hand_dom"/>
</dbReference>
<dbReference type="STRING" id="481446.NIT7645_00257"/>
<dbReference type="Gene3D" id="1.10.238.10">
    <property type="entry name" value="EF-hand"/>
    <property type="match status" value="2"/>
</dbReference>
<dbReference type="Pfam" id="PF13202">
    <property type="entry name" value="EF-hand_5"/>
    <property type="match status" value="1"/>
</dbReference>
<sequence>MKHTKFIAAVIVAGAVVGATGAIAKPGHGGKGGFGPGMTFEQIDADGNGQISKQEMEGLREARFAATDADGDGKLTLAEIEAAAQARAKDHAAKMMERMDANSDGAVTLDELPKPRRAGKMFDRVDANGDGAISKDEYETARMKHQARHGGDRRHGGQGGATEQN</sequence>
<proteinExistence type="predicted"/>
<dbReference type="PANTHER" id="PTHR10827:SF98">
    <property type="entry name" value="45 KDA CALCIUM-BINDING PROTEIN"/>
    <property type="match status" value="1"/>
</dbReference>
<dbReference type="AlphaFoldDB" id="A0A0H5DDV1"/>
<evidence type="ECO:0000259" key="5">
    <source>
        <dbReference type="PROSITE" id="PS50222"/>
    </source>
</evidence>
<name>A0A0H5DDV1_9RHOB</name>
<evidence type="ECO:0000313" key="7">
    <source>
        <dbReference type="Proteomes" id="UP000043764"/>
    </source>
</evidence>